<evidence type="ECO:0000313" key="2">
    <source>
        <dbReference type="EMBL" id="QDU78902.1"/>
    </source>
</evidence>
<dbReference type="AlphaFoldDB" id="A0A518CI52"/>
<feature type="region of interest" description="Disordered" evidence="1">
    <location>
        <begin position="1"/>
        <end position="69"/>
    </location>
</feature>
<feature type="compositionally biased region" description="Acidic residues" evidence="1">
    <location>
        <begin position="25"/>
        <end position="35"/>
    </location>
</feature>
<accession>A0A518CI52</accession>
<evidence type="ECO:0000313" key="3">
    <source>
        <dbReference type="Proteomes" id="UP000317178"/>
    </source>
</evidence>
<sequence>MDRSTRFSWDDLDPHDRTRMNSAFDEPEDDWELDLPEPPKVRRKKRQTKSLSSVEKRGNVEMSAKPKAD</sequence>
<name>A0A518CI52_9PLAN</name>
<dbReference type="Proteomes" id="UP000317178">
    <property type="component" value="Chromosome"/>
</dbReference>
<organism evidence="2 3">
    <name type="scientific">Polystyrenella longa</name>
    <dbReference type="NCBI Taxonomy" id="2528007"/>
    <lineage>
        <taxon>Bacteria</taxon>
        <taxon>Pseudomonadati</taxon>
        <taxon>Planctomycetota</taxon>
        <taxon>Planctomycetia</taxon>
        <taxon>Planctomycetales</taxon>
        <taxon>Planctomycetaceae</taxon>
        <taxon>Polystyrenella</taxon>
    </lineage>
</organism>
<dbReference type="EMBL" id="CP036281">
    <property type="protein sequence ID" value="QDU78902.1"/>
    <property type="molecule type" value="Genomic_DNA"/>
</dbReference>
<gene>
    <name evidence="2" type="ORF">Pla110_06060</name>
</gene>
<reference evidence="2 3" key="1">
    <citation type="submission" date="2019-02" db="EMBL/GenBank/DDBJ databases">
        <title>Deep-cultivation of Planctomycetes and their phenomic and genomic characterization uncovers novel biology.</title>
        <authorList>
            <person name="Wiegand S."/>
            <person name="Jogler M."/>
            <person name="Boedeker C."/>
            <person name="Pinto D."/>
            <person name="Vollmers J."/>
            <person name="Rivas-Marin E."/>
            <person name="Kohn T."/>
            <person name="Peeters S.H."/>
            <person name="Heuer A."/>
            <person name="Rast P."/>
            <person name="Oberbeckmann S."/>
            <person name="Bunk B."/>
            <person name="Jeske O."/>
            <person name="Meyerdierks A."/>
            <person name="Storesund J.E."/>
            <person name="Kallscheuer N."/>
            <person name="Luecker S."/>
            <person name="Lage O.M."/>
            <person name="Pohl T."/>
            <person name="Merkel B.J."/>
            <person name="Hornburger P."/>
            <person name="Mueller R.-W."/>
            <person name="Bruemmer F."/>
            <person name="Labrenz M."/>
            <person name="Spormann A.M."/>
            <person name="Op den Camp H."/>
            <person name="Overmann J."/>
            <person name="Amann R."/>
            <person name="Jetten M.S.M."/>
            <person name="Mascher T."/>
            <person name="Medema M.H."/>
            <person name="Devos D.P."/>
            <person name="Kaster A.-K."/>
            <person name="Ovreas L."/>
            <person name="Rohde M."/>
            <person name="Galperin M.Y."/>
            <person name="Jogler C."/>
        </authorList>
    </citation>
    <scope>NUCLEOTIDE SEQUENCE [LARGE SCALE GENOMIC DNA]</scope>
    <source>
        <strain evidence="2 3">Pla110</strain>
    </source>
</reference>
<evidence type="ECO:0000256" key="1">
    <source>
        <dbReference type="SAM" id="MobiDB-lite"/>
    </source>
</evidence>
<protein>
    <submittedName>
        <fullName evidence="2">Uncharacterized protein</fullName>
    </submittedName>
</protein>
<feature type="compositionally biased region" description="Basic and acidic residues" evidence="1">
    <location>
        <begin position="1"/>
        <end position="19"/>
    </location>
</feature>
<keyword evidence="3" id="KW-1185">Reference proteome</keyword>
<dbReference type="KEGG" id="plon:Pla110_06060"/>
<proteinExistence type="predicted"/>
<feature type="compositionally biased region" description="Basic and acidic residues" evidence="1">
    <location>
        <begin position="54"/>
        <end position="69"/>
    </location>
</feature>
<dbReference type="RefSeq" id="WP_144993005.1">
    <property type="nucleotide sequence ID" value="NZ_CP036281.1"/>
</dbReference>